<evidence type="ECO:0000313" key="2">
    <source>
        <dbReference type="Proteomes" id="UP000281549"/>
    </source>
</evidence>
<dbReference type="Proteomes" id="UP000281549">
    <property type="component" value="Unassembled WGS sequence"/>
</dbReference>
<protein>
    <recommendedName>
        <fullName evidence="3">Spindle pole body component</fullName>
    </recommendedName>
</protein>
<accession>A0A4P9YCI3</accession>
<dbReference type="AlphaFoldDB" id="A0A4P9YCI3"/>
<organism evidence="1 2">
    <name type="scientific">Rozella allomycis (strain CSF55)</name>
    <dbReference type="NCBI Taxonomy" id="988480"/>
    <lineage>
        <taxon>Eukaryota</taxon>
        <taxon>Fungi</taxon>
        <taxon>Fungi incertae sedis</taxon>
        <taxon>Cryptomycota</taxon>
        <taxon>Cryptomycota incertae sedis</taxon>
        <taxon>Rozella</taxon>
    </lineage>
</organism>
<proteinExistence type="predicted"/>
<sequence length="742" mass="86202">MESLVANITGHRSDSNIFKKVYTNAQSFLKKQKVLNTDEGQVSERVLNIIEKFALFNQLEKKRNLEYLIEFFIEKDVKDLKRAEYWKIQMIHFLLELSNSPTNCSYLGDIRFLKSKNICPVKTWNEILEDDPLTGDHWQMIEDDGEISDFEDAEYFVLPRKNDPDVTAETEDISKALTSPSNVDWDKETQDFIPNNKYWKFSMVDLYTPNLCFDFKNSMNLCSNVVSLSIRGKSELIGIATSRILLSEYEIVREVLFMLSGLPCAIFPKEDNQYKVCPEVVLSHLSPKGLMSICEGFVEIANEIYNLKAIALEHILSTIEQFQVKISNKEISLINLKGSDVQISLLDVYYFIQNDFDNILDFKKIIVLSDRDAIAYLETELELYSLSHRSIKNSIHWTLYERLIINFMVNLSDWIQFGEGSLAFLNCEEIESLHWRELNKVENSHYFQWLDKHWIRILKLGKTSNLLRKLGSVFEISKFANLEISDDLPLLDSLDNSLNNYLEYTEKELTATLCNIMTEKYNLHSELLYFFNFALLSDEHGLMNEIYRQIFEKAEVSNNPLYVFNATLIDFGISNVGITSNKQSFETLNDFIKNVSFKYKVKFPIDQILNKTIIEKANISKYLRQKSIQDKKLTTVAFKLLIVCSNLYSYVVNNVITPQILSIKDLKKFVENIFDKIADQCLLNMTPVFITMSRVLDYSSNLDFENFGTIFSDLNFLNNTISELQKVVKNSSIKYLMNCFNV</sequence>
<gene>
    <name evidence="1" type="ORF">ROZALSC1DRAFT_31262</name>
</gene>
<reference evidence="2" key="1">
    <citation type="journal article" date="2018" name="Nat. Microbiol.">
        <title>Leveraging single-cell genomics to expand the fungal tree of life.</title>
        <authorList>
            <person name="Ahrendt S.R."/>
            <person name="Quandt C.A."/>
            <person name="Ciobanu D."/>
            <person name="Clum A."/>
            <person name="Salamov A."/>
            <person name="Andreopoulos B."/>
            <person name="Cheng J.F."/>
            <person name="Woyke T."/>
            <person name="Pelin A."/>
            <person name="Henrissat B."/>
            <person name="Reynolds N.K."/>
            <person name="Benny G.L."/>
            <person name="Smith M.E."/>
            <person name="James T.Y."/>
            <person name="Grigoriev I.V."/>
        </authorList>
    </citation>
    <scope>NUCLEOTIDE SEQUENCE [LARGE SCALE GENOMIC DNA]</scope>
    <source>
        <strain evidence="2">CSF55</strain>
    </source>
</reference>
<name>A0A4P9YCI3_ROZAC</name>
<dbReference type="EMBL" id="ML006172">
    <property type="protein sequence ID" value="RKP16878.1"/>
    <property type="molecule type" value="Genomic_DNA"/>
</dbReference>
<dbReference type="Pfam" id="PF20685">
    <property type="entry name" value="GCP5-Mod21_C"/>
    <property type="match status" value="1"/>
</dbReference>
<evidence type="ECO:0000313" key="1">
    <source>
        <dbReference type="EMBL" id="RKP16878.1"/>
    </source>
</evidence>
<evidence type="ECO:0008006" key="3">
    <source>
        <dbReference type="Google" id="ProtNLM"/>
    </source>
</evidence>